<sequence length="100" mass="11553">MWNVLHVLHIPYNLSPEPQLQPQPQTQPPNLLSPDVSHYCFPEDGRRVRVAKEANSPQINEKASWALYITYIAEVVETRYYITNEINSSLGLRSRPQIHS</sequence>
<proteinExistence type="predicted"/>
<gene>
    <name evidence="1" type="ORF">HPP92_023630</name>
</gene>
<comment type="caution">
    <text evidence="1">The sequence shown here is derived from an EMBL/GenBank/DDBJ whole genome shotgun (WGS) entry which is preliminary data.</text>
</comment>
<accession>A0A835PT67</accession>
<name>A0A835PT67_VANPL</name>
<dbReference type="EMBL" id="JADCNL010000012">
    <property type="protein sequence ID" value="KAG0458473.1"/>
    <property type="molecule type" value="Genomic_DNA"/>
</dbReference>
<dbReference type="AlphaFoldDB" id="A0A835PT67"/>
<evidence type="ECO:0000313" key="1">
    <source>
        <dbReference type="EMBL" id="KAG0458473.1"/>
    </source>
</evidence>
<dbReference type="OrthoDB" id="755659at2759"/>
<organism evidence="1 2">
    <name type="scientific">Vanilla planifolia</name>
    <name type="common">Vanilla</name>
    <dbReference type="NCBI Taxonomy" id="51239"/>
    <lineage>
        <taxon>Eukaryota</taxon>
        <taxon>Viridiplantae</taxon>
        <taxon>Streptophyta</taxon>
        <taxon>Embryophyta</taxon>
        <taxon>Tracheophyta</taxon>
        <taxon>Spermatophyta</taxon>
        <taxon>Magnoliopsida</taxon>
        <taxon>Liliopsida</taxon>
        <taxon>Asparagales</taxon>
        <taxon>Orchidaceae</taxon>
        <taxon>Vanilloideae</taxon>
        <taxon>Vanilleae</taxon>
        <taxon>Vanilla</taxon>
    </lineage>
</organism>
<dbReference type="Proteomes" id="UP000636800">
    <property type="component" value="Chromosome 12"/>
</dbReference>
<keyword evidence="2" id="KW-1185">Reference proteome</keyword>
<protein>
    <submittedName>
        <fullName evidence="1">Uncharacterized protein</fullName>
    </submittedName>
</protein>
<evidence type="ECO:0000313" key="2">
    <source>
        <dbReference type="Proteomes" id="UP000636800"/>
    </source>
</evidence>
<reference evidence="1 2" key="1">
    <citation type="journal article" date="2020" name="Nat. Food">
        <title>A phased Vanilla planifolia genome enables genetic improvement of flavour and production.</title>
        <authorList>
            <person name="Hasing T."/>
            <person name="Tang H."/>
            <person name="Brym M."/>
            <person name="Khazi F."/>
            <person name="Huang T."/>
            <person name="Chambers A.H."/>
        </authorList>
    </citation>
    <scope>NUCLEOTIDE SEQUENCE [LARGE SCALE GENOMIC DNA]</scope>
    <source>
        <tissue evidence="1">Leaf</tissue>
    </source>
</reference>